<keyword evidence="2" id="KW-0812">Transmembrane</keyword>
<reference evidence="3 4" key="1">
    <citation type="submission" date="2014-04" db="EMBL/GenBank/DDBJ databases">
        <authorList>
            <consortium name="DOE Joint Genome Institute"/>
            <person name="Kuo A."/>
            <person name="Kohler A."/>
            <person name="Nagy L.G."/>
            <person name="Floudas D."/>
            <person name="Copeland A."/>
            <person name="Barry K.W."/>
            <person name="Cichocki N."/>
            <person name="Veneault-Fourrey C."/>
            <person name="LaButti K."/>
            <person name="Lindquist E.A."/>
            <person name="Lipzen A."/>
            <person name="Lundell T."/>
            <person name="Morin E."/>
            <person name="Murat C."/>
            <person name="Sun H."/>
            <person name="Tunlid A."/>
            <person name="Henrissat B."/>
            <person name="Grigoriev I.V."/>
            <person name="Hibbett D.S."/>
            <person name="Martin F."/>
            <person name="Nordberg H.P."/>
            <person name="Cantor M.N."/>
            <person name="Hua S.X."/>
        </authorList>
    </citation>
    <scope>NUCLEOTIDE SEQUENCE [LARGE SCALE GENOMIC DNA]</scope>
    <source>
        <strain evidence="3 4">LaAM-08-1</strain>
    </source>
</reference>
<feature type="transmembrane region" description="Helical" evidence="2">
    <location>
        <begin position="179"/>
        <end position="196"/>
    </location>
</feature>
<dbReference type="EMBL" id="KN838793">
    <property type="protein sequence ID" value="KIJ94442.1"/>
    <property type="molecule type" value="Genomic_DNA"/>
</dbReference>
<dbReference type="Proteomes" id="UP000054477">
    <property type="component" value="Unassembled WGS sequence"/>
</dbReference>
<evidence type="ECO:0000256" key="2">
    <source>
        <dbReference type="SAM" id="Phobius"/>
    </source>
</evidence>
<sequence length="682" mass="74506">MSKPPFAHQATSATLIQPNDTPLAANDQSEKPLEDSKSEHTTATNHHVEEEVVPTRGSGPSVHDIVAFIGISIMLIWPWIFFGVVWAKKGIQTNNHVAKVITNNPQATTYFITLICSIISMIVSALFSLSIIRFAQELVTHRRPTEPFTLSVLLAFRHQNWPWGKKLKDAKSLMTKKKWWPAVLLIICVLTFPHLISSTTSLLTPAPFNRTVVLTGTELDFSSTASDCLAWFAANPISNNCGWQSYNGMQYTNCLGENQMVDVLEAGRGNILELVTNNTQSLTFSQLGAEEGLHFLGSIRGVLPIGPNGVPAFNTLAPSPFSKPEIVAGMTSYDYTLNHQGLESNVSCSYAQTRPFVFQGLDPGYNLAIQYNASCASLGGAEVLTNVPAFRSVYSNNTLVYWACQSVANGVPVASYTVYLTGLNLYAPEIGNIVCTVKPMQAAIYPVTYQSTERIFTTAGPTTAAPIAFSTHINNALVGLGDIITEGQNFQANLVAESVFTFGVKSFGVLPQQNSLYLQLFEQMIQGILEYETTYIRLLYSTVPNAPASCTRTVDGVVNYVVLGWFVTSANIGFLIPMTIINGAAFIALLLAVLLAKTGGYIFHPFHPRPVTYGDNIDPEENVPDEWRHKVTFHPTSVFKEYFSSQVKDNITDGVKGVALQTAQKQVGDRVLSDITSSKGDS</sequence>
<keyword evidence="2" id="KW-1133">Transmembrane helix</keyword>
<dbReference type="STRING" id="1095629.A0A0C9XE62"/>
<dbReference type="OrthoDB" id="2991366at2759"/>
<feature type="region of interest" description="Disordered" evidence="1">
    <location>
        <begin position="1"/>
        <end position="55"/>
    </location>
</feature>
<feature type="transmembrane region" description="Helical" evidence="2">
    <location>
        <begin position="65"/>
        <end position="87"/>
    </location>
</feature>
<dbReference type="HOGENOM" id="CLU_016816_0_0_1"/>
<keyword evidence="2" id="KW-0472">Membrane</keyword>
<gene>
    <name evidence="3" type="ORF">K443DRAFT_12108</name>
</gene>
<feature type="compositionally biased region" description="Polar residues" evidence="1">
    <location>
        <begin position="9"/>
        <end position="20"/>
    </location>
</feature>
<proteinExistence type="predicted"/>
<organism evidence="3 4">
    <name type="scientific">Laccaria amethystina LaAM-08-1</name>
    <dbReference type="NCBI Taxonomy" id="1095629"/>
    <lineage>
        <taxon>Eukaryota</taxon>
        <taxon>Fungi</taxon>
        <taxon>Dikarya</taxon>
        <taxon>Basidiomycota</taxon>
        <taxon>Agaricomycotina</taxon>
        <taxon>Agaricomycetes</taxon>
        <taxon>Agaricomycetidae</taxon>
        <taxon>Agaricales</taxon>
        <taxon>Agaricineae</taxon>
        <taxon>Hydnangiaceae</taxon>
        <taxon>Laccaria</taxon>
    </lineage>
</organism>
<name>A0A0C9XE62_9AGAR</name>
<evidence type="ECO:0000313" key="3">
    <source>
        <dbReference type="EMBL" id="KIJ94442.1"/>
    </source>
</evidence>
<protein>
    <submittedName>
        <fullName evidence="3">Uncharacterized protein</fullName>
    </submittedName>
</protein>
<reference evidence="4" key="2">
    <citation type="submission" date="2015-01" db="EMBL/GenBank/DDBJ databases">
        <title>Evolutionary Origins and Diversification of the Mycorrhizal Mutualists.</title>
        <authorList>
            <consortium name="DOE Joint Genome Institute"/>
            <consortium name="Mycorrhizal Genomics Consortium"/>
            <person name="Kohler A."/>
            <person name="Kuo A."/>
            <person name="Nagy L.G."/>
            <person name="Floudas D."/>
            <person name="Copeland A."/>
            <person name="Barry K.W."/>
            <person name="Cichocki N."/>
            <person name="Veneault-Fourrey C."/>
            <person name="LaButti K."/>
            <person name="Lindquist E.A."/>
            <person name="Lipzen A."/>
            <person name="Lundell T."/>
            <person name="Morin E."/>
            <person name="Murat C."/>
            <person name="Riley R."/>
            <person name="Ohm R."/>
            <person name="Sun H."/>
            <person name="Tunlid A."/>
            <person name="Henrissat B."/>
            <person name="Grigoriev I.V."/>
            <person name="Hibbett D.S."/>
            <person name="Martin F."/>
        </authorList>
    </citation>
    <scope>NUCLEOTIDE SEQUENCE [LARGE SCALE GENOMIC DNA]</scope>
    <source>
        <strain evidence="4">LaAM-08-1</strain>
    </source>
</reference>
<feature type="compositionally biased region" description="Basic and acidic residues" evidence="1">
    <location>
        <begin position="28"/>
        <end position="50"/>
    </location>
</feature>
<dbReference type="AlphaFoldDB" id="A0A0C9XE62"/>
<evidence type="ECO:0000256" key="1">
    <source>
        <dbReference type="SAM" id="MobiDB-lite"/>
    </source>
</evidence>
<accession>A0A0C9XE62</accession>
<feature type="transmembrane region" description="Helical" evidence="2">
    <location>
        <begin position="583"/>
        <end position="603"/>
    </location>
</feature>
<evidence type="ECO:0000313" key="4">
    <source>
        <dbReference type="Proteomes" id="UP000054477"/>
    </source>
</evidence>
<keyword evidence="4" id="KW-1185">Reference proteome</keyword>
<feature type="transmembrane region" description="Helical" evidence="2">
    <location>
        <begin position="107"/>
        <end position="132"/>
    </location>
</feature>